<dbReference type="SUPFAM" id="SSF160991">
    <property type="entry name" value="CV3147-like"/>
    <property type="match status" value="1"/>
</dbReference>
<evidence type="ECO:0000313" key="4">
    <source>
        <dbReference type="Proteomes" id="UP000008229"/>
    </source>
</evidence>
<keyword evidence="4" id="KW-1185">Reference proteome</keyword>
<evidence type="ECO:0000259" key="2">
    <source>
        <dbReference type="Pfam" id="PF20906"/>
    </source>
</evidence>
<organism evidence="3 4">
    <name type="scientific">Conexibacter woesei (strain DSM 14684 / CCUG 47730 / CIP 108061 / JCM 11494 / NBRC 100937 / ID131577)</name>
    <dbReference type="NCBI Taxonomy" id="469383"/>
    <lineage>
        <taxon>Bacteria</taxon>
        <taxon>Bacillati</taxon>
        <taxon>Actinomycetota</taxon>
        <taxon>Thermoleophilia</taxon>
        <taxon>Solirubrobacterales</taxon>
        <taxon>Conexibacteraceae</taxon>
        <taxon>Conexibacter</taxon>
    </lineage>
</organism>
<evidence type="ECO:0000259" key="1">
    <source>
        <dbReference type="Pfam" id="PF06032"/>
    </source>
</evidence>
<gene>
    <name evidence="3" type="ordered locus">Cwoe_2140</name>
</gene>
<dbReference type="InterPro" id="IPR048350">
    <property type="entry name" value="S-Me-THD-like_C"/>
</dbReference>
<dbReference type="InterPro" id="IPR027479">
    <property type="entry name" value="S-Me-THD_N_sf"/>
</dbReference>
<reference evidence="3 4" key="1">
    <citation type="journal article" date="2010" name="Stand. Genomic Sci.">
        <title>Complete genome sequence of Conexibacter woesei type strain (ID131577).</title>
        <authorList>
            <person name="Pukall R."/>
            <person name="Lapidus A."/>
            <person name="Glavina Del Rio T."/>
            <person name="Copeland A."/>
            <person name="Tice H."/>
            <person name="Cheng J.-F."/>
            <person name="Lucas S."/>
            <person name="Chen F."/>
            <person name="Nolan M."/>
            <person name="Bruce D."/>
            <person name="Goodwin L."/>
            <person name="Pitluck S."/>
            <person name="Mavromatis K."/>
            <person name="Ivanova N."/>
            <person name="Ovchinnikova G."/>
            <person name="Pati A."/>
            <person name="Chen A."/>
            <person name="Palaniappan K."/>
            <person name="Land M."/>
            <person name="Hauser L."/>
            <person name="Chang Y.-J."/>
            <person name="Jeffries C.D."/>
            <person name="Chain P."/>
            <person name="Meincke L."/>
            <person name="Sims D."/>
            <person name="Brettin T."/>
            <person name="Detter J.C."/>
            <person name="Rohde M."/>
            <person name="Goeker M."/>
            <person name="Bristow J."/>
            <person name="Eisen J.A."/>
            <person name="Markowitz V."/>
            <person name="Kyrpides N.C."/>
            <person name="Klenk H.-P."/>
            <person name="Hugenholtz P."/>
        </authorList>
    </citation>
    <scope>NUCLEOTIDE SEQUENCE [LARGE SCALE GENOMIC DNA]</scope>
    <source>
        <strain evidence="4">DSM 14684 / CIP 108061 / JCM 11494 / NBRC 100937 / ID131577</strain>
    </source>
</reference>
<feature type="domain" description="S-Me-THD-like C-terminal" evidence="2">
    <location>
        <begin position="169"/>
        <end position="358"/>
    </location>
</feature>
<dbReference type="eggNOG" id="COG3535">
    <property type="taxonomic scope" value="Bacteria"/>
</dbReference>
<proteinExistence type="predicted"/>
<dbReference type="HOGENOM" id="CLU_038930_0_1_11"/>
<dbReference type="InterPro" id="IPR024071">
    <property type="entry name" value="S-Me-THD_C_sf"/>
</dbReference>
<dbReference type="STRING" id="469383.Cwoe_2140"/>
<dbReference type="AlphaFoldDB" id="D3F598"/>
<dbReference type="Gene3D" id="3.40.1610.10">
    <property type="entry name" value="CV3147-like domain"/>
    <property type="match status" value="1"/>
</dbReference>
<reference evidence="4" key="2">
    <citation type="submission" date="2010-01" db="EMBL/GenBank/DDBJ databases">
        <title>The complete genome of Conexibacter woesei DSM 14684.</title>
        <authorList>
            <consortium name="US DOE Joint Genome Institute (JGI-PGF)"/>
            <person name="Lucas S."/>
            <person name="Copeland A."/>
            <person name="Lapidus A."/>
            <person name="Glavina del Rio T."/>
            <person name="Dalin E."/>
            <person name="Tice H."/>
            <person name="Bruce D."/>
            <person name="Goodwin L."/>
            <person name="Pitluck S."/>
            <person name="Kyrpides N."/>
            <person name="Mavromatis K."/>
            <person name="Ivanova N."/>
            <person name="Mikhailova N."/>
            <person name="Chertkov O."/>
            <person name="Brettin T."/>
            <person name="Detter J.C."/>
            <person name="Han C."/>
            <person name="Larimer F."/>
            <person name="Land M."/>
            <person name="Hauser L."/>
            <person name="Markowitz V."/>
            <person name="Cheng J.-F."/>
            <person name="Hugenholtz P."/>
            <person name="Woyke T."/>
            <person name="Wu D."/>
            <person name="Pukall R."/>
            <person name="Steenblock K."/>
            <person name="Schneider S."/>
            <person name="Klenk H.-P."/>
            <person name="Eisen J.A."/>
        </authorList>
    </citation>
    <scope>NUCLEOTIDE SEQUENCE [LARGE SCALE GENOMIC DNA]</scope>
    <source>
        <strain evidence="4">DSM 14684 / CIP 108061 / JCM 11494 / NBRC 100937 / ID131577</strain>
    </source>
</reference>
<sequence length="362" mass="38767">MSSWRVEEDALESIVIGAGILGTGGGGNPYVGKLRARKLLRAGHEIEVIALEDVPDEWRLCTAGGMGAPTIAVEKLPRGSETTDAVRALEEHVGHRIDAILPAEIGGGNSIEPMIIAATLGIPMVDADGMGRAFPTLPMITYFIYGVSPFPCALADEKGNQIVYPRGVDDHWLERLTRSSAVQMGGFVGCAVAYMSGADAKRTAIGGTLSWARALGDRVRRARAARDEDVLDGVLEAAGGRVLFEGKVVDVERRSTDGFARGQLVLDGFGGDAGAQLTISFQNEYLVAWRDGEVVATVPDLICMVNREDGEPITVERLRYGYRVAILGVPCSELLRTPEALDVVGPPAFGYDLPYEPMEVVR</sequence>
<evidence type="ECO:0000313" key="3">
    <source>
        <dbReference type="EMBL" id="ADB50565.1"/>
    </source>
</evidence>
<feature type="domain" description="S-Me-THD N-terminal" evidence="1">
    <location>
        <begin position="10"/>
        <end position="164"/>
    </location>
</feature>
<protein>
    <recommendedName>
        <fullName evidence="5">Hydantoinase/oxoprolinase</fullName>
    </recommendedName>
</protein>
<evidence type="ECO:0008006" key="5">
    <source>
        <dbReference type="Google" id="ProtNLM"/>
    </source>
</evidence>
<dbReference type="OrthoDB" id="3170437at2"/>
<dbReference type="Pfam" id="PF20906">
    <property type="entry name" value="S-Me-THD_C"/>
    <property type="match status" value="1"/>
</dbReference>
<dbReference type="KEGG" id="cwo:Cwoe_2140"/>
<accession>D3F598</accession>
<dbReference type="RefSeq" id="WP_012933616.1">
    <property type="nucleotide sequence ID" value="NC_013739.1"/>
</dbReference>
<dbReference type="EMBL" id="CP001854">
    <property type="protein sequence ID" value="ADB50565.1"/>
    <property type="molecule type" value="Genomic_DNA"/>
</dbReference>
<dbReference type="Proteomes" id="UP000008229">
    <property type="component" value="Chromosome"/>
</dbReference>
<dbReference type="Pfam" id="PF06032">
    <property type="entry name" value="S-Me-THD_N"/>
    <property type="match status" value="1"/>
</dbReference>
<dbReference type="InterPro" id="IPR010318">
    <property type="entry name" value="S-Me-THD_N"/>
</dbReference>
<name>D3F598_CONWI</name>
<dbReference type="Gene3D" id="2.40.390.10">
    <property type="entry name" value="CV3147-like"/>
    <property type="match status" value="1"/>
</dbReference>